<feature type="transmembrane region" description="Helical" evidence="10">
    <location>
        <begin position="210"/>
        <end position="230"/>
    </location>
</feature>
<feature type="transmembrane region" description="Helical" evidence="10">
    <location>
        <begin position="424"/>
        <end position="443"/>
    </location>
</feature>
<organism evidence="13 14">
    <name type="scientific">Zymomonas mobilis subsp. pomaceae (strain ATCC 29192 / DSM 22645 / JCM 10191 / CCUG 17912 / NBRC 13757 / NCIMB 11200 / NRRL B-4491 / Barker I)</name>
    <dbReference type="NCBI Taxonomy" id="579138"/>
    <lineage>
        <taxon>Bacteria</taxon>
        <taxon>Pseudomonadati</taxon>
        <taxon>Pseudomonadota</taxon>
        <taxon>Alphaproteobacteria</taxon>
        <taxon>Sphingomonadales</taxon>
        <taxon>Zymomonadaceae</taxon>
        <taxon>Zymomonas</taxon>
    </lineage>
</organism>
<evidence type="ECO:0000256" key="2">
    <source>
        <dbReference type="ARBA" id="ARBA00009186"/>
    </source>
</evidence>
<dbReference type="NCBIfam" id="TIGR00353">
    <property type="entry name" value="nrfE"/>
    <property type="match status" value="1"/>
</dbReference>
<dbReference type="EMBL" id="CP002865">
    <property type="protein sequence ID" value="AEI36966.1"/>
    <property type="molecule type" value="Genomic_DNA"/>
</dbReference>
<dbReference type="STRING" id="579138.Zymop_0062"/>
<feature type="transmembrane region" description="Helical" evidence="10">
    <location>
        <begin position="122"/>
        <end position="144"/>
    </location>
</feature>
<feature type="transmembrane region" description="Helical" evidence="10">
    <location>
        <begin position="274"/>
        <end position="294"/>
    </location>
</feature>
<dbReference type="PATRIC" id="fig|579138.3.peg.68"/>
<keyword evidence="5 10" id="KW-0812">Transmembrane</keyword>
<dbReference type="Pfam" id="PF16327">
    <property type="entry name" value="CcmF_C"/>
    <property type="match status" value="1"/>
</dbReference>
<dbReference type="GO" id="GO:0005886">
    <property type="term" value="C:plasma membrane"/>
    <property type="evidence" value="ECO:0007669"/>
    <property type="project" value="UniProtKB-SubCell"/>
</dbReference>
<dbReference type="Proteomes" id="UP000000491">
    <property type="component" value="Chromosome"/>
</dbReference>
<feature type="transmembrane region" description="Helical" evidence="10">
    <location>
        <begin position="97"/>
        <end position="115"/>
    </location>
</feature>
<dbReference type="InterPro" id="IPR003567">
    <property type="entry name" value="Cyt_c_biogenesis"/>
</dbReference>
<accession>F8ET76</accession>
<dbReference type="PRINTS" id="PR01411">
    <property type="entry name" value="CCMFBIOGNSIS"/>
</dbReference>
<evidence type="ECO:0000256" key="4">
    <source>
        <dbReference type="ARBA" id="ARBA00022519"/>
    </source>
</evidence>
<dbReference type="AlphaFoldDB" id="F8ET76"/>
<feature type="transmembrane region" description="Helical" evidence="10">
    <location>
        <begin position="607"/>
        <end position="627"/>
    </location>
</feature>
<feature type="transmembrane region" description="Helical" evidence="10">
    <location>
        <begin position="6"/>
        <end position="28"/>
    </location>
</feature>
<dbReference type="InterPro" id="IPR032523">
    <property type="entry name" value="CcmF_C"/>
</dbReference>
<name>F8ET76_ZYMMT</name>
<evidence type="ECO:0000256" key="1">
    <source>
        <dbReference type="ARBA" id="ARBA00004429"/>
    </source>
</evidence>
<sequence length="652" mass="71712">MIAELGLILLWLAAMMALLQTVFGLSVLNNRMERAFYKTVKPIAIMQALLSSMAFLVLLWLFLRVDLSVTLVAENDHIAKPFLYRLAASWGNHEGSMLLWVTILSLCGALLALLSKSVEPKLLSLALGAQGSLALGFFAFLLFVSNPFSRLNPPPLEGLGLNPLLQDPGLAFHPPTLYLGYVGLSVAFSFAVAALLQGKADPSFAKAMRPWVIGAWVFLTIGIAAGSYWAYYELGWGGFWFWDPVENAALMPWLAATALFHSISVLAKRDALRVWTLVLAVTAFSMSMIGTFLVRSGILVSVHAFAVDPWRGSFILGLLGLYIGGALMLFALRIGKIHQGSQFNMPSREAGLIINNLLLGVILAVVLIGTLYPLFSEALTGDKLSVGPPYFNMIVSPLALILCLVMAFGPFFRWRQDHWSKIRWPMVIGLLAFCLTEASLWGADISFAALSWIAFGIATATALLSLWPLFLQKKKLWHLPLSLWGMVMAHLGIALTLGGIASNDLFSKEVLTALEPGQQATLGPWQLHFNNVMPALGSDWSAIVADITLERKGQSVTLNPELRHFTNPVTDVSETALKTTRAGQLYLVLGQQGEDGRWQIRGWWKPMITLIWIGGFLSAAGGLLVLLDRLIKKLRQSVFFSHHAYERERPNL</sequence>
<dbReference type="GO" id="GO:0017004">
    <property type="term" value="P:cytochrome complex assembly"/>
    <property type="evidence" value="ECO:0007669"/>
    <property type="project" value="UniProtKB-KW"/>
</dbReference>
<dbReference type="Pfam" id="PF01578">
    <property type="entry name" value="Cytochrom_C_asm"/>
    <property type="match status" value="1"/>
</dbReference>
<evidence type="ECO:0000256" key="10">
    <source>
        <dbReference type="SAM" id="Phobius"/>
    </source>
</evidence>
<feature type="transmembrane region" description="Helical" evidence="10">
    <location>
        <begin position="449"/>
        <end position="471"/>
    </location>
</feature>
<gene>
    <name evidence="13" type="ordered locus">Zymop_0062</name>
</gene>
<dbReference type="InterPro" id="IPR002541">
    <property type="entry name" value="Cyt_c_assembly"/>
</dbReference>
<evidence type="ECO:0000313" key="14">
    <source>
        <dbReference type="Proteomes" id="UP000000491"/>
    </source>
</evidence>
<evidence type="ECO:0000256" key="8">
    <source>
        <dbReference type="ARBA" id="ARBA00023136"/>
    </source>
</evidence>
<keyword evidence="7 10" id="KW-1133">Transmembrane helix</keyword>
<dbReference type="eggNOG" id="COG1138">
    <property type="taxonomic scope" value="Bacteria"/>
</dbReference>
<feature type="transmembrane region" description="Helical" evidence="10">
    <location>
        <begin position="314"/>
        <end position="332"/>
    </location>
</feature>
<dbReference type="PANTHER" id="PTHR43653">
    <property type="entry name" value="CYTOCHROME C ASSEMBLY PROTEIN-RELATED"/>
    <property type="match status" value="1"/>
</dbReference>
<evidence type="ECO:0000313" key="13">
    <source>
        <dbReference type="EMBL" id="AEI36966.1"/>
    </source>
</evidence>
<feature type="transmembrane region" description="Helical" evidence="10">
    <location>
        <begin position="178"/>
        <end position="198"/>
    </location>
</feature>
<evidence type="ECO:0000256" key="6">
    <source>
        <dbReference type="ARBA" id="ARBA00022748"/>
    </source>
</evidence>
<dbReference type="InterPro" id="IPR003568">
    <property type="entry name" value="Cyt_c_biogenesis_CcmF"/>
</dbReference>
<evidence type="ECO:0000256" key="5">
    <source>
        <dbReference type="ARBA" id="ARBA00022692"/>
    </source>
</evidence>
<evidence type="ECO:0000256" key="3">
    <source>
        <dbReference type="ARBA" id="ARBA00022475"/>
    </source>
</evidence>
<feature type="domain" description="Cytochrome c assembly protein" evidence="11">
    <location>
        <begin position="90"/>
        <end position="296"/>
    </location>
</feature>
<feature type="transmembrane region" description="Helical" evidence="10">
    <location>
        <begin position="390"/>
        <end position="412"/>
    </location>
</feature>
<dbReference type="KEGG" id="zmp:Zymop_0062"/>
<evidence type="ECO:0000256" key="7">
    <source>
        <dbReference type="ARBA" id="ARBA00022989"/>
    </source>
</evidence>
<keyword evidence="6" id="KW-0201">Cytochrome c-type biogenesis</keyword>
<reference evidence="13 14" key="1">
    <citation type="journal article" date="2011" name="J. Bacteriol.">
        <title>Genome sequence of the ethanol-producing Zymomonas mobilis subsp. pomaceae lectotype strain ATCC 29192.</title>
        <authorList>
            <person name="Kouvelis V.N."/>
            <person name="Davenport K.W."/>
            <person name="Brettin T.S."/>
            <person name="Bruce D."/>
            <person name="Detter C."/>
            <person name="Han C.S."/>
            <person name="Nolan M."/>
            <person name="Tapia R."/>
            <person name="Damoulaki A."/>
            <person name="Kyrpides N.C."/>
            <person name="Typas M.A."/>
            <person name="Pappas K.M."/>
        </authorList>
    </citation>
    <scope>NUCLEOTIDE SEQUENCE [LARGE SCALE GENOMIC DNA]</scope>
    <source>
        <strain evidence="14">ATCC 29192 / DSM 22645 / JCM 10191 / CCUG 17912 / NBRC 13757 / NCIMB 11200 / NRRL B-4491 / Barker I</strain>
    </source>
</reference>
<feature type="transmembrane region" description="Helical" evidence="10">
    <location>
        <begin position="353"/>
        <end position="375"/>
    </location>
</feature>
<dbReference type="HOGENOM" id="CLU_015041_3_0_5"/>
<dbReference type="RefSeq" id="WP_013933367.1">
    <property type="nucleotide sequence ID" value="NC_015709.1"/>
</dbReference>
<keyword evidence="8 10" id="KW-0472">Membrane</keyword>
<feature type="transmembrane region" description="Helical" evidence="10">
    <location>
        <begin position="250"/>
        <end position="267"/>
    </location>
</feature>
<feature type="transmembrane region" description="Helical" evidence="10">
    <location>
        <begin position="40"/>
        <end position="63"/>
    </location>
</feature>
<comment type="subcellular location">
    <subcellularLocation>
        <location evidence="1">Cell inner membrane</location>
        <topology evidence="1">Multi-pass membrane protein</topology>
    </subcellularLocation>
</comment>
<dbReference type="PRINTS" id="PR01410">
    <property type="entry name" value="CCBIOGENESIS"/>
</dbReference>
<dbReference type="PANTHER" id="PTHR43653:SF1">
    <property type="entry name" value="CYTOCHROME C-TYPE BIOGENESIS PROTEIN CCMF"/>
    <property type="match status" value="1"/>
</dbReference>
<evidence type="ECO:0000259" key="11">
    <source>
        <dbReference type="Pfam" id="PF01578"/>
    </source>
</evidence>
<dbReference type="GO" id="GO:0015232">
    <property type="term" value="F:heme transmembrane transporter activity"/>
    <property type="evidence" value="ECO:0007669"/>
    <property type="project" value="InterPro"/>
</dbReference>
<dbReference type="NCBIfam" id="NF007691">
    <property type="entry name" value="PRK10369.1"/>
    <property type="match status" value="1"/>
</dbReference>
<evidence type="ECO:0000256" key="9">
    <source>
        <dbReference type="ARBA" id="ARBA00037230"/>
    </source>
</evidence>
<protein>
    <submittedName>
        <fullName evidence="13">Cytochrome c assembly protein</fullName>
    </submittedName>
</protein>
<comment type="function">
    <text evidence="9">Required for the biogenesis of c-type cytochromes. Possible subunit of a heme lyase.</text>
</comment>
<keyword evidence="3" id="KW-1003">Cell membrane</keyword>
<proteinExistence type="inferred from homology"/>
<feature type="transmembrane region" description="Helical" evidence="10">
    <location>
        <begin position="483"/>
        <end position="501"/>
    </location>
</feature>
<comment type="similarity">
    <text evidence="2">Belongs to the CcmF/CycK/Ccl1/NrfE/CcsA family.</text>
</comment>
<dbReference type="GO" id="GO:0020037">
    <property type="term" value="F:heme binding"/>
    <property type="evidence" value="ECO:0007669"/>
    <property type="project" value="InterPro"/>
</dbReference>
<keyword evidence="4" id="KW-0997">Cell inner membrane</keyword>
<feature type="domain" description="Cytochrome c-type biogenesis protein CcmF C-terminal" evidence="12">
    <location>
        <begin position="316"/>
        <end position="629"/>
    </location>
</feature>
<evidence type="ECO:0000259" key="12">
    <source>
        <dbReference type="Pfam" id="PF16327"/>
    </source>
</evidence>